<evidence type="ECO:0000313" key="2">
    <source>
        <dbReference type="Proteomes" id="UP000516028"/>
    </source>
</evidence>
<protein>
    <submittedName>
        <fullName evidence="1">Uncharacterized protein</fullName>
    </submittedName>
</protein>
<evidence type="ECO:0000313" key="1">
    <source>
        <dbReference type="EMBL" id="QNP48180.1"/>
    </source>
</evidence>
<reference evidence="1 2" key="1">
    <citation type="submission" date="2020-08" db="EMBL/GenBank/DDBJ databases">
        <title>Genome sequence of Diaphorobacter aerolatus KACC 16536T.</title>
        <authorList>
            <person name="Hyun D.-W."/>
            <person name="Bae J.-W."/>
        </authorList>
    </citation>
    <scope>NUCLEOTIDE SEQUENCE [LARGE SCALE GENOMIC DNA]</scope>
    <source>
        <strain evidence="1 2">KACC 16536</strain>
    </source>
</reference>
<dbReference type="Proteomes" id="UP000516028">
    <property type="component" value="Chromosome"/>
</dbReference>
<sequence>MTFVTPNAPQTDAQILHRGTHGHAHVYIASALSVYAKQAKKPMKSTVGEKSGPSSQK</sequence>
<dbReference type="EMBL" id="CP060783">
    <property type="protein sequence ID" value="QNP48180.1"/>
    <property type="molecule type" value="Genomic_DNA"/>
</dbReference>
<keyword evidence="2" id="KW-1185">Reference proteome</keyword>
<gene>
    <name evidence="1" type="ORF">H9K75_19495</name>
</gene>
<dbReference type="KEGG" id="daer:H9K75_19495"/>
<dbReference type="AlphaFoldDB" id="A0A7H0GIR4"/>
<organism evidence="1 2">
    <name type="scientific">Diaphorobacter aerolatus</name>
    <dbReference type="NCBI Taxonomy" id="1288495"/>
    <lineage>
        <taxon>Bacteria</taxon>
        <taxon>Pseudomonadati</taxon>
        <taxon>Pseudomonadota</taxon>
        <taxon>Betaproteobacteria</taxon>
        <taxon>Burkholderiales</taxon>
        <taxon>Comamonadaceae</taxon>
        <taxon>Diaphorobacter</taxon>
    </lineage>
</organism>
<name>A0A7H0GIR4_9BURK</name>
<dbReference type="RefSeq" id="WP_187723855.1">
    <property type="nucleotide sequence ID" value="NZ_CP060783.1"/>
</dbReference>
<proteinExistence type="predicted"/>
<accession>A0A7H0GIR4</accession>